<dbReference type="InterPro" id="IPR020084">
    <property type="entry name" value="NUDIX_hydrolase_CS"/>
</dbReference>
<gene>
    <name evidence="3" type="ORF">E0H73_44915</name>
</gene>
<dbReference type="AlphaFoldDB" id="A0A4R0JIA5"/>
<sequence>MDDPGGVEHGEHPAETIGREFLEETGLTVTVGELLYVGSDRRTVPLKAGMDVVDLHTVFSVCAVTSVVGEMRAEQDGSMDAPAWIPIAELARTPLLNTTKEILDNLLCCLCSAVIPVGR</sequence>
<name>A0A4R0JIA5_9ACTN</name>
<dbReference type="SUPFAM" id="SSF55811">
    <property type="entry name" value="Nudix"/>
    <property type="match status" value="1"/>
</dbReference>
<evidence type="ECO:0000313" key="3">
    <source>
        <dbReference type="EMBL" id="TCC45434.1"/>
    </source>
</evidence>
<dbReference type="InterPro" id="IPR000086">
    <property type="entry name" value="NUDIX_hydrolase_dom"/>
</dbReference>
<accession>A0A4R0JIA5</accession>
<dbReference type="GO" id="GO:0016787">
    <property type="term" value="F:hydrolase activity"/>
    <property type="evidence" value="ECO:0007669"/>
    <property type="project" value="UniProtKB-KW"/>
</dbReference>
<organism evidence="3 4">
    <name type="scientific">Kribbella pittospori</name>
    <dbReference type="NCBI Taxonomy" id="722689"/>
    <lineage>
        <taxon>Bacteria</taxon>
        <taxon>Bacillati</taxon>
        <taxon>Actinomycetota</taxon>
        <taxon>Actinomycetes</taxon>
        <taxon>Propionibacteriales</taxon>
        <taxon>Kribbellaceae</taxon>
        <taxon>Kribbella</taxon>
    </lineage>
</organism>
<keyword evidence="1" id="KW-0378">Hydrolase</keyword>
<dbReference type="InterPro" id="IPR015797">
    <property type="entry name" value="NUDIX_hydrolase-like_dom_sf"/>
</dbReference>
<dbReference type="Gene3D" id="3.90.79.10">
    <property type="entry name" value="Nucleoside Triphosphate Pyrophosphohydrolase"/>
    <property type="match status" value="1"/>
</dbReference>
<comment type="caution">
    <text evidence="3">The sequence shown here is derived from an EMBL/GenBank/DDBJ whole genome shotgun (WGS) entry which is preliminary data.</text>
</comment>
<evidence type="ECO:0000256" key="1">
    <source>
        <dbReference type="ARBA" id="ARBA00022801"/>
    </source>
</evidence>
<dbReference type="EMBL" id="SJKB01000038">
    <property type="protein sequence ID" value="TCC45434.1"/>
    <property type="molecule type" value="Genomic_DNA"/>
</dbReference>
<dbReference type="OrthoDB" id="9804442at2"/>
<evidence type="ECO:0000313" key="4">
    <source>
        <dbReference type="Proteomes" id="UP000291144"/>
    </source>
</evidence>
<protein>
    <submittedName>
        <fullName evidence="3">NUDIX domain-containing protein</fullName>
    </submittedName>
</protein>
<dbReference type="Proteomes" id="UP000291144">
    <property type="component" value="Unassembled WGS sequence"/>
</dbReference>
<dbReference type="Pfam" id="PF00293">
    <property type="entry name" value="NUDIX"/>
    <property type="match status" value="1"/>
</dbReference>
<dbReference type="RefSeq" id="WP_131367356.1">
    <property type="nucleotide sequence ID" value="NZ_SJKB01000038.1"/>
</dbReference>
<reference evidence="3 4" key="1">
    <citation type="submission" date="2019-02" db="EMBL/GenBank/DDBJ databases">
        <title>Kribbella capetownensis sp. nov. and Kribbella speibonae sp. nov., isolated from soil.</title>
        <authorList>
            <person name="Curtis S.M."/>
            <person name="Norton I."/>
            <person name="Everest G.J."/>
            <person name="Meyers P.R."/>
        </authorList>
    </citation>
    <scope>NUCLEOTIDE SEQUENCE [LARGE SCALE GENOMIC DNA]</scope>
    <source>
        <strain evidence="3 4">NRRL B-24813</strain>
    </source>
</reference>
<dbReference type="PROSITE" id="PS00893">
    <property type="entry name" value="NUDIX_BOX"/>
    <property type="match status" value="1"/>
</dbReference>
<proteinExistence type="predicted"/>
<keyword evidence="4" id="KW-1185">Reference proteome</keyword>
<evidence type="ECO:0000259" key="2">
    <source>
        <dbReference type="Pfam" id="PF00293"/>
    </source>
</evidence>
<feature type="domain" description="Nudix hydrolase" evidence="2">
    <location>
        <begin position="5"/>
        <end position="105"/>
    </location>
</feature>